<proteinExistence type="predicted"/>
<organism evidence="2 3">
    <name type="scientific">Macleaya cordata</name>
    <name type="common">Five-seeded plume-poppy</name>
    <name type="synonym">Bocconia cordata</name>
    <dbReference type="NCBI Taxonomy" id="56857"/>
    <lineage>
        <taxon>Eukaryota</taxon>
        <taxon>Viridiplantae</taxon>
        <taxon>Streptophyta</taxon>
        <taxon>Embryophyta</taxon>
        <taxon>Tracheophyta</taxon>
        <taxon>Spermatophyta</taxon>
        <taxon>Magnoliopsida</taxon>
        <taxon>Ranunculales</taxon>
        <taxon>Papaveraceae</taxon>
        <taxon>Papaveroideae</taxon>
        <taxon>Macleaya</taxon>
    </lineage>
</organism>
<dbReference type="OMA" id="DERNFMT"/>
<protein>
    <submittedName>
        <fullName evidence="2">Uncharacterized protein</fullName>
    </submittedName>
</protein>
<evidence type="ECO:0000313" key="3">
    <source>
        <dbReference type="Proteomes" id="UP000195402"/>
    </source>
</evidence>
<dbReference type="InParanoid" id="A0A200PMI5"/>
<reference evidence="2 3" key="1">
    <citation type="journal article" date="2017" name="Mol. Plant">
        <title>The Genome of Medicinal Plant Macleaya cordata Provides New Insights into Benzylisoquinoline Alkaloids Metabolism.</title>
        <authorList>
            <person name="Liu X."/>
            <person name="Liu Y."/>
            <person name="Huang P."/>
            <person name="Ma Y."/>
            <person name="Qing Z."/>
            <person name="Tang Q."/>
            <person name="Cao H."/>
            <person name="Cheng P."/>
            <person name="Zheng Y."/>
            <person name="Yuan Z."/>
            <person name="Zhou Y."/>
            <person name="Liu J."/>
            <person name="Tang Z."/>
            <person name="Zhuo Y."/>
            <person name="Zhang Y."/>
            <person name="Yu L."/>
            <person name="Huang J."/>
            <person name="Yang P."/>
            <person name="Peng Q."/>
            <person name="Zhang J."/>
            <person name="Jiang W."/>
            <person name="Zhang Z."/>
            <person name="Lin K."/>
            <person name="Ro D.K."/>
            <person name="Chen X."/>
            <person name="Xiong X."/>
            <person name="Shang Y."/>
            <person name="Huang S."/>
            <person name="Zeng J."/>
        </authorList>
    </citation>
    <scope>NUCLEOTIDE SEQUENCE [LARGE SCALE GENOMIC DNA]</scope>
    <source>
        <strain evidence="3">cv. BLH2017</strain>
        <tissue evidence="2">Root</tissue>
    </source>
</reference>
<dbReference type="EMBL" id="MVGT01004481">
    <property type="protein sequence ID" value="OUZ99412.1"/>
    <property type="molecule type" value="Genomic_DNA"/>
</dbReference>
<comment type="caution">
    <text evidence="2">The sequence shown here is derived from an EMBL/GenBank/DDBJ whole genome shotgun (WGS) entry which is preliminary data.</text>
</comment>
<feature type="region of interest" description="Disordered" evidence="1">
    <location>
        <begin position="1"/>
        <end position="22"/>
    </location>
</feature>
<sequence length="198" mass="21879">MADSTSSAASTPSFSSSSSFPFSQPHQIVTVKLDRSNFLLWHAQFLHFLQGYDLEGYVDGSNPCPPQKLNNGSPNPAHSTWRKQDKILLGWLLSSLTDSVLPTVVRYSTSADVWAALNRSFASKSEVHLLHMKKELQNIKKGSRSMQDYITHAKMLADSLAASDCEVTDRELQHSILSGLDSSYDSIVTSLTTTMHTT</sequence>
<gene>
    <name evidence="2" type="ORF">BVC80_8537g10</name>
</gene>
<dbReference type="OrthoDB" id="1305658at2759"/>
<dbReference type="PANTHER" id="PTHR47481">
    <property type="match status" value="1"/>
</dbReference>
<dbReference type="PANTHER" id="PTHR47481:SF31">
    <property type="entry name" value="OS01G0873500 PROTEIN"/>
    <property type="match status" value="1"/>
</dbReference>
<dbReference type="Proteomes" id="UP000195402">
    <property type="component" value="Unassembled WGS sequence"/>
</dbReference>
<dbReference type="AlphaFoldDB" id="A0A200PMI5"/>
<name>A0A200PMI5_MACCD</name>
<dbReference type="Pfam" id="PF14223">
    <property type="entry name" value="Retrotran_gag_2"/>
    <property type="match status" value="1"/>
</dbReference>
<accession>A0A200PMI5</accession>
<evidence type="ECO:0000256" key="1">
    <source>
        <dbReference type="SAM" id="MobiDB-lite"/>
    </source>
</evidence>
<keyword evidence="3" id="KW-1185">Reference proteome</keyword>
<evidence type="ECO:0000313" key="2">
    <source>
        <dbReference type="EMBL" id="OUZ99412.1"/>
    </source>
</evidence>